<keyword evidence="2" id="KW-1185">Reference proteome</keyword>
<evidence type="ECO:0000313" key="1">
    <source>
        <dbReference type="EMBL" id="MCT4333448.1"/>
    </source>
</evidence>
<sequence>MNSQWKYLLNPDVMRRRFATAGLYLVAHEMLVASIKEPILEFFSGEWSEKKGWHFSNAYRREVLALDPKGKEDALRGSIRWLEKMEVIDVDDLKLIEELTSVRNIFAHELRNVISTGEMPEFETLFPKIVYLVTKIDRWWVINVEMAVDDQWAGKEIEPQNVTPGTTLLLQILEQVALGDCEAAWDLYRAFHNDQRKRRN</sequence>
<dbReference type="RefSeq" id="WP_260277309.1">
    <property type="nucleotide sequence ID" value="NZ_JANAVZ010000005.1"/>
</dbReference>
<organism evidence="1 2">
    <name type="scientific">Paracoccus maritimus</name>
    <dbReference type="NCBI Taxonomy" id="2933292"/>
    <lineage>
        <taxon>Bacteria</taxon>
        <taxon>Pseudomonadati</taxon>
        <taxon>Pseudomonadota</taxon>
        <taxon>Alphaproteobacteria</taxon>
        <taxon>Rhodobacterales</taxon>
        <taxon>Paracoccaceae</taxon>
        <taxon>Paracoccus</taxon>
    </lineage>
</organism>
<evidence type="ECO:0008006" key="3">
    <source>
        <dbReference type="Google" id="ProtNLM"/>
    </source>
</evidence>
<dbReference type="Proteomes" id="UP001320702">
    <property type="component" value="Unassembled WGS sequence"/>
</dbReference>
<dbReference type="EMBL" id="JANAVZ010000005">
    <property type="protein sequence ID" value="MCT4333448.1"/>
    <property type="molecule type" value="Genomic_DNA"/>
</dbReference>
<accession>A0ABT2KAZ8</accession>
<name>A0ABT2KAZ8_9RHOB</name>
<gene>
    <name evidence="1" type="ORF">MU516_11295</name>
</gene>
<evidence type="ECO:0000313" key="2">
    <source>
        <dbReference type="Proteomes" id="UP001320702"/>
    </source>
</evidence>
<protein>
    <recommendedName>
        <fullName evidence="3">DUF4145 domain-containing protein</fullName>
    </recommendedName>
</protein>
<proteinExistence type="predicted"/>
<comment type="caution">
    <text evidence="1">The sequence shown here is derived from an EMBL/GenBank/DDBJ whole genome shotgun (WGS) entry which is preliminary data.</text>
</comment>
<reference evidence="1 2" key="1">
    <citation type="submission" date="2022-04" db="EMBL/GenBank/DDBJ databases">
        <title>Paracoccus sp. YLB-12 draft genome sequence.</title>
        <authorList>
            <person name="Yu L."/>
        </authorList>
    </citation>
    <scope>NUCLEOTIDE SEQUENCE [LARGE SCALE GENOMIC DNA]</scope>
    <source>
        <strain evidence="1 2">YLB-12</strain>
    </source>
</reference>